<proteinExistence type="inferred from homology"/>
<reference evidence="9 10" key="1">
    <citation type="journal article" date="2013" name="Genome Biol.">
        <title>Draft genome of the mountain pine beetle, Dendroctonus ponderosae Hopkins, a major forest pest.</title>
        <authorList>
            <person name="Keeling C.I."/>
            <person name="Yuen M.M."/>
            <person name="Liao N.Y."/>
            <person name="Docking T.R."/>
            <person name="Chan S.K."/>
            <person name="Taylor G.A."/>
            <person name="Palmquist D.L."/>
            <person name="Jackman S.D."/>
            <person name="Nguyen A."/>
            <person name="Li M."/>
            <person name="Henderson H."/>
            <person name="Janes J.K."/>
            <person name="Zhao Y."/>
            <person name="Pandoh P."/>
            <person name="Moore R."/>
            <person name="Sperling F.A."/>
            <person name="Huber D.P."/>
            <person name="Birol I."/>
            <person name="Jones S.J."/>
            <person name="Bohlmann J."/>
        </authorList>
    </citation>
    <scope>NUCLEOTIDE SEQUENCE</scope>
</reference>
<dbReference type="PANTHER" id="PTHR10395:SF7">
    <property type="entry name" value="5-HYDROXYISOURATE HYDROLASE"/>
    <property type="match status" value="1"/>
</dbReference>
<evidence type="ECO:0000313" key="10">
    <source>
        <dbReference type="Proteomes" id="UP000030742"/>
    </source>
</evidence>
<dbReference type="AlphaFoldDB" id="U4UI05"/>
<evidence type="ECO:0000259" key="8">
    <source>
        <dbReference type="Pfam" id="PF00576"/>
    </source>
</evidence>
<dbReference type="CDD" id="cd05822">
    <property type="entry name" value="TLP_HIUase"/>
    <property type="match status" value="1"/>
</dbReference>
<evidence type="ECO:0000256" key="4">
    <source>
        <dbReference type="ARBA" id="ARBA00011881"/>
    </source>
</evidence>
<dbReference type="Proteomes" id="UP000030742">
    <property type="component" value="Unassembled WGS sequence"/>
</dbReference>
<name>U4UI05_DENPD</name>
<dbReference type="Pfam" id="PF00576">
    <property type="entry name" value="Transthyretin"/>
    <property type="match status" value="1"/>
</dbReference>
<evidence type="ECO:0000256" key="6">
    <source>
        <dbReference type="ARBA" id="ARBA00022631"/>
    </source>
</evidence>
<dbReference type="NCBIfam" id="TIGR02962">
    <property type="entry name" value="hdxy_isourate"/>
    <property type="match status" value="1"/>
</dbReference>
<dbReference type="GO" id="GO:0033971">
    <property type="term" value="F:hydroxyisourate hydrolase activity"/>
    <property type="evidence" value="ECO:0007669"/>
    <property type="project" value="UniProtKB-EC"/>
</dbReference>
<evidence type="ECO:0000256" key="5">
    <source>
        <dbReference type="ARBA" id="ARBA00012609"/>
    </source>
</evidence>
<dbReference type="InterPro" id="IPR000895">
    <property type="entry name" value="Transthyretin/HIU_hydrolase"/>
</dbReference>
<sequence length="356" mass="40807">MENENQISQLIDDDECDEGLETEEIQEVEVGRHLNVIPFRLIKLGGDVDMDSELVENEGNSSENNVEIASNSYSQNQFHTAVKGKYSKYYRQTYRPAWELMPDFKGWLKGVKGEPTRAYCTYCSKTLHAHRLSLLKHTCTIRHQKAAQIHGNPVQHHMNKFSVDMDSNNVQTVIVNEENLITGDDNSEELMQPQLIYTSQSETDAAEPDMTNELEMDEFEEGEDFSSESKEQQSIMAENNQNPIPISTNVIDTTKGSPVPGLTVSLYKLVEGRWTYINEGLTDNKGRCSSFFKEPTFSSGRYKLHYDVDKYFLARKQHSVFPFIEIVFDSEGLTRHHFPLLLSPNNYTIYRSTCDQ</sequence>
<evidence type="ECO:0000256" key="3">
    <source>
        <dbReference type="ARBA" id="ARBA00009850"/>
    </source>
</evidence>
<dbReference type="Gene3D" id="2.60.40.180">
    <property type="entry name" value="Transthyretin/hydroxyisourate hydrolase domain"/>
    <property type="match status" value="1"/>
</dbReference>
<comment type="similarity">
    <text evidence="3">Belongs to the transthyretin family. 5-hydroxyisourate hydrolase subfamily.</text>
</comment>
<accession>U4UI05</accession>
<dbReference type="EC" id="3.5.2.17" evidence="5"/>
<gene>
    <name evidence="9" type="ORF">D910_06881</name>
</gene>
<evidence type="ECO:0000256" key="7">
    <source>
        <dbReference type="ARBA" id="ARBA00022801"/>
    </source>
</evidence>
<protein>
    <recommendedName>
        <fullName evidence="5">hydroxyisourate hydrolase</fullName>
        <ecNumber evidence="5">3.5.2.17</ecNumber>
    </recommendedName>
</protein>
<keyword evidence="6" id="KW-0659">Purine metabolism</keyword>
<dbReference type="GO" id="GO:0006144">
    <property type="term" value="P:purine nucleobase metabolic process"/>
    <property type="evidence" value="ECO:0007669"/>
    <property type="project" value="UniProtKB-KW"/>
</dbReference>
<feature type="domain" description="Transthyretin/hydroxyisourate hydrolase" evidence="8">
    <location>
        <begin position="246"/>
        <end position="351"/>
    </location>
</feature>
<evidence type="ECO:0000313" key="9">
    <source>
        <dbReference type="EMBL" id="ERL89515.1"/>
    </source>
</evidence>
<evidence type="ECO:0000256" key="1">
    <source>
        <dbReference type="ARBA" id="ARBA00001043"/>
    </source>
</evidence>
<dbReference type="EMBL" id="KB632170">
    <property type="protein sequence ID" value="ERL89515.1"/>
    <property type="molecule type" value="Genomic_DNA"/>
</dbReference>
<dbReference type="OrthoDB" id="10265230at2759"/>
<dbReference type="PRINTS" id="PR00189">
    <property type="entry name" value="TRNSTHYRETIN"/>
</dbReference>
<evidence type="ECO:0000256" key="2">
    <source>
        <dbReference type="ARBA" id="ARBA00002704"/>
    </source>
</evidence>
<dbReference type="InterPro" id="IPR014306">
    <property type="entry name" value="Hydroxyisourate_hydrolase"/>
</dbReference>
<dbReference type="InterPro" id="IPR036817">
    <property type="entry name" value="Transthyretin/HIU_hydrolase_sf"/>
</dbReference>
<comment type="function">
    <text evidence="2">Catalyzes the hydrolysis of 5-hydroxyisourate (HIU) to 2-oxo-4-hydroxy-4-carboxy-5-ureidoimidazoline (OHCU).</text>
</comment>
<keyword evidence="7" id="KW-0378">Hydrolase</keyword>
<dbReference type="InterPro" id="IPR023416">
    <property type="entry name" value="Transthyretin/HIU_hydrolase_d"/>
</dbReference>
<dbReference type="STRING" id="77166.U4UI05"/>
<dbReference type="SUPFAM" id="SSF49472">
    <property type="entry name" value="Transthyretin (synonym: prealbumin)"/>
    <property type="match status" value="1"/>
</dbReference>
<organism evidence="9 10">
    <name type="scientific">Dendroctonus ponderosae</name>
    <name type="common">Mountain pine beetle</name>
    <dbReference type="NCBI Taxonomy" id="77166"/>
    <lineage>
        <taxon>Eukaryota</taxon>
        <taxon>Metazoa</taxon>
        <taxon>Ecdysozoa</taxon>
        <taxon>Arthropoda</taxon>
        <taxon>Hexapoda</taxon>
        <taxon>Insecta</taxon>
        <taxon>Pterygota</taxon>
        <taxon>Neoptera</taxon>
        <taxon>Endopterygota</taxon>
        <taxon>Coleoptera</taxon>
        <taxon>Polyphaga</taxon>
        <taxon>Cucujiformia</taxon>
        <taxon>Curculionidae</taxon>
        <taxon>Scolytinae</taxon>
        <taxon>Dendroctonus</taxon>
    </lineage>
</organism>
<comment type="subunit">
    <text evidence="4">Homotetramer.</text>
</comment>
<dbReference type="PANTHER" id="PTHR10395">
    <property type="entry name" value="URICASE AND TRANSTHYRETIN-RELATED"/>
    <property type="match status" value="1"/>
</dbReference>
<comment type="catalytic activity">
    <reaction evidence="1">
        <text>5-hydroxyisourate + H2O = 5-hydroxy-2-oxo-4-ureido-2,5-dihydro-1H-imidazole-5-carboxylate + H(+)</text>
        <dbReference type="Rhea" id="RHEA:23736"/>
        <dbReference type="ChEBI" id="CHEBI:15377"/>
        <dbReference type="ChEBI" id="CHEBI:15378"/>
        <dbReference type="ChEBI" id="CHEBI:18072"/>
        <dbReference type="ChEBI" id="CHEBI:58639"/>
        <dbReference type="EC" id="3.5.2.17"/>
    </reaction>
</comment>